<dbReference type="AlphaFoldDB" id="A0A1M6X855"/>
<dbReference type="EMBL" id="FRBH01000005">
    <property type="protein sequence ID" value="SHL02049.1"/>
    <property type="molecule type" value="Genomic_DNA"/>
</dbReference>
<evidence type="ECO:0000313" key="2">
    <source>
        <dbReference type="EMBL" id="SHL02049.1"/>
    </source>
</evidence>
<keyword evidence="4" id="KW-1185">Reference proteome</keyword>
<reference evidence="3" key="2">
    <citation type="submission" date="2016-11" db="EMBL/GenBank/DDBJ databases">
        <authorList>
            <person name="Varghese N."/>
            <person name="Submissions S."/>
        </authorList>
    </citation>
    <scope>NUCLEOTIDE SEQUENCE [LARGE SCALE GENOMIC DNA]</scope>
    <source>
        <strain evidence="3">DSM 27989</strain>
    </source>
</reference>
<proteinExistence type="predicted"/>
<dbReference type="Proteomes" id="UP000650994">
    <property type="component" value="Unassembled WGS sequence"/>
</dbReference>
<dbReference type="STRING" id="1434701.SAMN05443634_105148"/>
<organism evidence="2 3">
    <name type="scientific">Chishuiella changwenlii</name>
    <dbReference type="NCBI Taxonomy" id="1434701"/>
    <lineage>
        <taxon>Bacteria</taxon>
        <taxon>Pseudomonadati</taxon>
        <taxon>Bacteroidota</taxon>
        <taxon>Flavobacteriia</taxon>
        <taxon>Flavobacteriales</taxon>
        <taxon>Weeksellaceae</taxon>
        <taxon>Chishuiella</taxon>
    </lineage>
</organism>
<evidence type="ECO:0000313" key="3">
    <source>
        <dbReference type="Proteomes" id="UP000184120"/>
    </source>
</evidence>
<reference evidence="1" key="5">
    <citation type="submission" date="2024-05" db="EMBL/GenBank/DDBJ databases">
        <authorList>
            <person name="Sun Q."/>
            <person name="Zhou Y."/>
        </authorList>
    </citation>
    <scope>NUCLEOTIDE SEQUENCE</scope>
    <source>
        <strain evidence="1">CGMCC 1.12707</strain>
    </source>
</reference>
<reference evidence="2" key="3">
    <citation type="submission" date="2016-11" db="EMBL/GenBank/DDBJ databases">
        <authorList>
            <person name="Jaros S."/>
            <person name="Januszkiewicz K."/>
            <person name="Wedrychowicz H."/>
        </authorList>
    </citation>
    <scope>NUCLEOTIDE SEQUENCE [LARGE SCALE GENOMIC DNA]</scope>
    <source>
        <strain evidence="2">DSM 27989</strain>
    </source>
</reference>
<evidence type="ECO:0000313" key="4">
    <source>
        <dbReference type="Proteomes" id="UP000650994"/>
    </source>
</evidence>
<reference evidence="4" key="4">
    <citation type="journal article" date="2019" name="Int. J. Syst. Evol. Microbiol.">
        <title>The Global Catalogue of Microorganisms (GCM) 10K type strain sequencing project: providing services to taxonomists for standard genome sequencing and annotation.</title>
        <authorList>
            <consortium name="The Broad Institute Genomics Platform"/>
            <consortium name="The Broad Institute Genome Sequencing Center for Infectious Disease"/>
            <person name="Wu L."/>
            <person name="Ma J."/>
        </authorList>
    </citation>
    <scope>NUCLEOTIDE SEQUENCE [LARGE SCALE GENOMIC DNA]</scope>
    <source>
        <strain evidence="4">CGMCC 1.12707</strain>
    </source>
</reference>
<protein>
    <submittedName>
        <fullName evidence="2">Uncharacterized protein</fullName>
    </submittedName>
</protein>
<accession>A0A1M6X855</accession>
<reference evidence="1" key="1">
    <citation type="journal article" date="2014" name="Int. J. Syst. Evol. Microbiol.">
        <title>Complete genome of a new Firmicutes species belonging to the dominant human colonic microbiota ('Ruminococcus bicirculans') reveals two chromosomes and a selective capacity to utilize plant glucans.</title>
        <authorList>
            <consortium name="NISC Comparative Sequencing Program"/>
            <person name="Wegmann U."/>
            <person name="Louis P."/>
            <person name="Goesmann A."/>
            <person name="Henrissat B."/>
            <person name="Duncan S.H."/>
            <person name="Flint H.J."/>
        </authorList>
    </citation>
    <scope>NUCLEOTIDE SEQUENCE</scope>
    <source>
        <strain evidence="1">CGMCC 1.12707</strain>
    </source>
</reference>
<gene>
    <name evidence="1" type="ORF">GCM10010984_30460</name>
    <name evidence="2" type="ORF">SAMN05443634_105148</name>
</gene>
<evidence type="ECO:0000313" key="1">
    <source>
        <dbReference type="EMBL" id="GGF11316.1"/>
    </source>
</evidence>
<dbReference type="RefSeq" id="WP_072931173.1">
    <property type="nucleotide sequence ID" value="NZ_BMFL01000034.1"/>
</dbReference>
<dbReference type="Proteomes" id="UP000184120">
    <property type="component" value="Unassembled WGS sequence"/>
</dbReference>
<name>A0A1M6X855_9FLAO</name>
<dbReference type="EMBL" id="BMFL01000034">
    <property type="protein sequence ID" value="GGF11316.1"/>
    <property type="molecule type" value="Genomic_DNA"/>
</dbReference>
<sequence>MGKFNLKQKSISEILSEDITDELKVAYAFNYENNEKPKAINFQLTNINEPGKILLAGSLYTETGQFDLKTAKEIENIGQIIDKIKASINEINNLYSQIDVS</sequence>